<evidence type="ECO:0000313" key="2">
    <source>
        <dbReference type="Proteomes" id="UP000294847"/>
    </source>
</evidence>
<accession>A0A4P7N018</accession>
<dbReference type="PANTHER" id="PTHR28181">
    <property type="entry name" value="UPF0655 PROTEIN YCR015C"/>
    <property type="match status" value="1"/>
</dbReference>
<dbReference type="AlphaFoldDB" id="A0A4P7N018"/>
<organism evidence="1 2">
    <name type="scientific">Pyricularia oryzae</name>
    <name type="common">Rice blast fungus</name>
    <name type="synonym">Magnaporthe oryzae</name>
    <dbReference type="NCBI Taxonomy" id="318829"/>
    <lineage>
        <taxon>Eukaryota</taxon>
        <taxon>Fungi</taxon>
        <taxon>Dikarya</taxon>
        <taxon>Ascomycota</taxon>
        <taxon>Pezizomycotina</taxon>
        <taxon>Sordariomycetes</taxon>
        <taxon>Sordariomycetidae</taxon>
        <taxon>Magnaporthales</taxon>
        <taxon>Pyriculariaceae</taxon>
        <taxon>Pyricularia</taxon>
    </lineage>
</organism>
<dbReference type="PANTHER" id="PTHR28181:SF1">
    <property type="entry name" value="COLD TOLERANCE PROTEIN 1"/>
    <property type="match status" value="1"/>
</dbReference>
<proteinExistence type="predicted"/>
<dbReference type="InterPro" id="IPR050849">
    <property type="entry name" value="HAD-like_hydrolase_phosphatase"/>
</dbReference>
<sequence length="304" mass="32833">MDVVLDFDGTIIAKDSINCLGEFGVSHQQKHRKHDLSPTWKQIVSDYLADHKMHVSAYSPAEADRLTHDDERAFLHSLQHVDVKSLARVADARIFEGCTADDLYGAGREAVRTGRVAARGGFAEFVAVMRGAGATLSILSVNWSASFIRGVLSQCGDDVVIEDVVSNEITADGKIGCLGEGGGAQGTPMMTSLHKLEALRARSAASSDENEISSKITIYFGDSTTDLECLLAADIGIVMANDENSSLLRALARLGFETPHALDAGSRWQQVPTTVDTRRRLAWARSFTEVLESGILHPKETSSS</sequence>
<dbReference type="InterPro" id="IPR023214">
    <property type="entry name" value="HAD_sf"/>
</dbReference>
<dbReference type="Pfam" id="PF12710">
    <property type="entry name" value="HAD"/>
    <property type="match status" value="1"/>
</dbReference>
<dbReference type="SUPFAM" id="SSF56784">
    <property type="entry name" value="HAD-like"/>
    <property type="match status" value="1"/>
</dbReference>
<dbReference type="Proteomes" id="UP000294847">
    <property type="component" value="Chromosome 2"/>
</dbReference>
<dbReference type="InterPro" id="IPR036412">
    <property type="entry name" value="HAD-like_sf"/>
</dbReference>
<dbReference type="Gene3D" id="3.40.50.1000">
    <property type="entry name" value="HAD superfamily/HAD-like"/>
    <property type="match status" value="1"/>
</dbReference>
<dbReference type="EMBL" id="CP034205">
    <property type="protein sequence ID" value="QBZ55559.1"/>
    <property type="molecule type" value="Genomic_DNA"/>
</dbReference>
<gene>
    <name evidence="1" type="ORF">PoMZ_00458</name>
</gene>
<protein>
    <submittedName>
        <fullName evidence="1">Uncharacterized protein</fullName>
    </submittedName>
</protein>
<name>A0A4P7N018_PYROR</name>
<evidence type="ECO:0000313" key="1">
    <source>
        <dbReference type="EMBL" id="QBZ55559.1"/>
    </source>
</evidence>
<reference evidence="1 2" key="1">
    <citation type="journal article" date="2019" name="Mol. Biol. Evol.">
        <title>Blast fungal genomes show frequent chromosomal changes, gene gains and losses, and effector gene turnover.</title>
        <authorList>
            <person name="Gomez Luciano L.B."/>
            <person name="Jason Tsai I."/>
            <person name="Chuma I."/>
            <person name="Tosa Y."/>
            <person name="Chen Y.H."/>
            <person name="Li J.Y."/>
            <person name="Li M.Y."/>
            <person name="Jade Lu M.Y."/>
            <person name="Nakayashiki H."/>
            <person name="Li W.H."/>
        </authorList>
    </citation>
    <scope>NUCLEOTIDE SEQUENCE [LARGE SCALE GENOMIC DNA]</scope>
    <source>
        <strain evidence="1">MZ5-1-6</strain>
    </source>
</reference>